<evidence type="ECO:0000256" key="2">
    <source>
        <dbReference type="ARBA" id="ARBA00023295"/>
    </source>
</evidence>
<comment type="caution">
    <text evidence="5">The sequence shown here is derived from an EMBL/GenBank/DDBJ whole genome shotgun (WGS) entry which is preliminary data.</text>
</comment>
<protein>
    <submittedName>
        <fullName evidence="4 5">Pyrimidine-specific ribonucleoside hydrolase</fullName>
    </submittedName>
</protein>
<organism evidence="5 6">
    <name type="scientific">Faecalimonas umbilicata</name>
    <dbReference type="NCBI Taxonomy" id="1912855"/>
    <lineage>
        <taxon>Bacteria</taxon>
        <taxon>Bacillati</taxon>
        <taxon>Bacillota</taxon>
        <taxon>Clostridia</taxon>
        <taxon>Lachnospirales</taxon>
        <taxon>Lachnospiraceae</taxon>
        <taxon>Faecalimonas</taxon>
    </lineage>
</organism>
<dbReference type="EMBL" id="SLZV01000018">
    <property type="protein sequence ID" value="TCS66719.1"/>
    <property type="molecule type" value="Genomic_DNA"/>
</dbReference>
<dbReference type="PANTHER" id="PTHR12304:SF4">
    <property type="entry name" value="URIDINE NUCLEOSIDASE"/>
    <property type="match status" value="1"/>
</dbReference>
<dbReference type="GO" id="GO:0006152">
    <property type="term" value="P:purine nucleoside catabolic process"/>
    <property type="evidence" value="ECO:0007669"/>
    <property type="project" value="TreeGrafter"/>
</dbReference>
<evidence type="ECO:0000256" key="1">
    <source>
        <dbReference type="ARBA" id="ARBA00022801"/>
    </source>
</evidence>
<gene>
    <name evidence="4" type="primary">rihA</name>
    <name evidence="5" type="ORF">EDD74_11853</name>
    <name evidence="4" type="ORF">FAEUMB_09060</name>
</gene>
<dbReference type="EMBL" id="BHEO01000002">
    <property type="protein sequence ID" value="GBU04365.1"/>
    <property type="molecule type" value="Genomic_DNA"/>
</dbReference>
<dbReference type="Gene3D" id="3.90.245.10">
    <property type="entry name" value="Ribonucleoside hydrolase-like"/>
    <property type="match status" value="1"/>
</dbReference>
<evidence type="ECO:0000313" key="7">
    <source>
        <dbReference type="Proteomes" id="UP000702954"/>
    </source>
</evidence>
<evidence type="ECO:0000313" key="4">
    <source>
        <dbReference type="EMBL" id="GBU04365.1"/>
    </source>
</evidence>
<evidence type="ECO:0000313" key="6">
    <source>
        <dbReference type="Proteomes" id="UP000294613"/>
    </source>
</evidence>
<dbReference type="Proteomes" id="UP000702954">
    <property type="component" value="Unassembled WGS sequence"/>
</dbReference>
<accession>A0A4R3JNS7</accession>
<dbReference type="GO" id="GO:0005829">
    <property type="term" value="C:cytosol"/>
    <property type="evidence" value="ECO:0007669"/>
    <property type="project" value="TreeGrafter"/>
</dbReference>
<name>A0A4R3JNS7_9FIRM</name>
<dbReference type="InterPro" id="IPR036452">
    <property type="entry name" value="Ribo_hydro-like"/>
</dbReference>
<dbReference type="Proteomes" id="UP000294613">
    <property type="component" value="Unassembled WGS sequence"/>
</dbReference>
<reference evidence="5 6" key="2">
    <citation type="submission" date="2019-03" db="EMBL/GenBank/DDBJ databases">
        <title>Genomic Encyclopedia of Type Strains, Phase IV (KMG-IV): sequencing the most valuable type-strain genomes for metagenomic binning, comparative biology and taxonomic classification.</title>
        <authorList>
            <person name="Goeker M."/>
        </authorList>
    </citation>
    <scope>NUCLEOTIDE SEQUENCE [LARGE SCALE GENOMIC DNA]</scope>
    <source>
        <strain evidence="5 6">DSM 103426</strain>
    </source>
</reference>
<evidence type="ECO:0000313" key="5">
    <source>
        <dbReference type="EMBL" id="TCS66719.1"/>
    </source>
</evidence>
<dbReference type="SUPFAM" id="SSF53590">
    <property type="entry name" value="Nucleoside hydrolase"/>
    <property type="match status" value="1"/>
</dbReference>
<keyword evidence="7" id="KW-1185">Reference proteome</keyword>
<dbReference type="Pfam" id="PF01156">
    <property type="entry name" value="IU_nuc_hydro"/>
    <property type="match status" value="1"/>
</dbReference>
<evidence type="ECO:0000259" key="3">
    <source>
        <dbReference type="Pfam" id="PF01156"/>
    </source>
</evidence>
<dbReference type="RefSeq" id="WP_242990088.1">
    <property type="nucleotide sequence ID" value="NZ_BHEO01000002.1"/>
</dbReference>
<keyword evidence="2" id="KW-0326">Glycosidase</keyword>
<dbReference type="InterPro" id="IPR015910">
    <property type="entry name" value="I/U_nuclsd_hydro_CS"/>
</dbReference>
<feature type="domain" description="Inosine/uridine-preferring nucleoside hydrolase" evidence="3">
    <location>
        <begin position="6"/>
        <end position="299"/>
    </location>
</feature>
<dbReference type="PROSITE" id="PS01247">
    <property type="entry name" value="IUNH"/>
    <property type="match status" value="1"/>
</dbReference>
<dbReference type="GO" id="GO:0008477">
    <property type="term" value="F:purine nucleosidase activity"/>
    <property type="evidence" value="ECO:0007669"/>
    <property type="project" value="TreeGrafter"/>
</dbReference>
<sequence length="317" mass="34316">MNRIPILMDCDPGHDDAIAIMLALAAEKLEVLGITTACGNQTIEKTTKNAQGICELLGKREIPIAQGRKAPLLTPVYTAGIAHGDSGLDGPQLPNPVVPLAEESAVEFLAEKLMKSEKPVVIVPTGPLTNIATLLLCYPHLKEKIDKIVLMGGSIVGGCSGRGASEFNIMVDPYAADIVYTSGVPIVMLGLDVTNDTTIQFEEKDDFRKIGKIGTFVAELVDFFGRGFEMIGWHGVPIHDACAVAYLIDPSLFTMKKMSVQIDLEGEYTMGSTVGDFYNVEGKEANVLVGLSSDRERFVKLLLEACQSYEKGEKEYE</sequence>
<dbReference type="InterPro" id="IPR023186">
    <property type="entry name" value="IUNH"/>
</dbReference>
<dbReference type="AlphaFoldDB" id="A0A4R3JNS7"/>
<dbReference type="InterPro" id="IPR001910">
    <property type="entry name" value="Inosine/uridine_hydrolase_dom"/>
</dbReference>
<proteinExistence type="predicted"/>
<keyword evidence="1 5" id="KW-0378">Hydrolase</keyword>
<dbReference type="PANTHER" id="PTHR12304">
    <property type="entry name" value="INOSINE-URIDINE PREFERRING NUCLEOSIDE HYDROLASE"/>
    <property type="match status" value="1"/>
</dbReference>
<dbReference type="GO" id="GO:0045437">
    <property type="term" value="F:uridine nucleosidase activity"/>
    <property type="evidence" value="ECO:0007669"/>
    <property type="project" value="UniProtKB-ARBA"/>
</dbReference>
<dbReference type="CDD" id="cd02651">
    <property type="entry name" value="nuc_hydro_IU_UC_XIUA"/>
    <property type="match status" value="1"/>
</dbReference>
<reference evidence="4 7" key="1">
    <citation type="journal article" date="2018" name="Int. J. Syst. Evol. Microbiol.">
        <title>Draft Genome Sequence of Faecalimonas umbilicata JCM 30896T, an Acetate-Producing Bacterium Isolated from Human Feces.</title>
        <authorList>
            <person name="Sakamoto M."/>
            <person name="Ikeyama N."/>
            <person name="Yuki M."/>
            <person name="Ohkuma M."/>
        </authorList>
    </citation>
    <scope>NUCLEOTIDE SEQUENCE [LARGE SCALE GENOMIC DNA]</scope>
    <source>
        <strain evidence="4 7">EGH7</strain>
    </source>
</reference>